<feature type="region of interest" description="Disordered" evidence="1">
    <location>
        <begin position="974"/>
        <end position="1007"/>
    </location>
</feature>
<evidence type="ECO:0000313" key="2">
    <source>
        <dbReference type="EMBL" id="KAK7099926.1"/>
    </source>
</evidence>
<dbReference type="InterPro" id="IPR011990">
    <property type="entry name" value="TPR-like_helical_dom_sf"/>
</dbReference>
<feature type="compositionally biased region" description="Polar residues" evidence="1">
    <location>
        <begin position="45"/>
        <end position="75"/>
    </location>
</feature>
<gene>
    <name evidence="2" type="ORF">V1264_022955</name>
</gene>
<feature type="compositionally biased region" description="Low complexity" evidence="1">
    <location>
        <begin position="979"/>
        <end position="989"/>
    </location>
</feature>
<dbReference type="EMBL" id="JBAMIC010000011">
    <property type="protein sequence ID" value="KAK7099926.1"/>
    <property type="molecule type" value="Genomic_DNA"/>
</dbReference>
<accession>A0AAN9B606</accession>
<sequence>MTGNTERPQEGGQTNMTRNTERPQDDAPDSNTGRPQQNQNAQQQPGELNRQSGKTQHPKTENTQQPGGKAPNQQQTEKRTQQPEERKVKQPVEEAKLEAKGHADDTQEVQDDEWFHRTLKGLPTMFNLTRIHTLTTARLQSILEWLIPGVNEMEEIDNEYSDVEEYLDPNTMVCVSFLRSDTKRFQVYLKAFIKFPEKAEEDDERVFPMWIREVLRRRSNYFASFLVVVNWLLGRRRQAEEQAMDLRLKYPLSMVARANVFYILWKQGKRAEAVSALSLLSGIRKDFPELYKDVLCEEQAELGRAYTELGPDFIPDAIHALDSVVTKQPKWYHYKWLLAINLHRSINARHNWSHAVTDAVTPLRRAVTMLVEIMVDPEAGVNTVAAASELGDILNSCDRNEEFATAAQPATEAGLDAAKCFDIVMEVEDTGGSMLVRAGKYYRMHGKLFKSERALKRAVAVQDSPKVNHQLGLTLKKLAAAEQRKAWESVRRNPAAAQRFQMRFVQDRRSWDRPGVGNISRSRRLCIDSKMAELQMTMKVTSRQRFSRDDKYVKETMKHFNKTLVLSHGDNSEASYDLGLMYRALGEYRDALNQFLTMADVGNPSPMNVVRAFEMAGLVKLDQCQGQDSEARARELQEEGRGLLSMAVLVQCRLVMHFRHHQPHNSPGIWRDLHALGRYLRLEQDDDGVCRDDSPTELWLLRLLRVYADIIPVLSSLQQLSPQDASNPGAIRERLLKYIRDQRYGAAVIFCNLLQLTDSGHRLCQRDLVTRVHQLGARMRLLNDVAEGSVGSSFNANIARRFFLWTFEDLRHPWDQTLKVSGEKHGEATGSLSSADDAQEENDHDASLSSSEEGDQASGALSSDHEEEDHNDFDDHQEPLNDNFSDDTSDELSDFHVQLLHDPRDPDAARAAQDLKPVLEGRYGLRTQLTEEGPGAIMQKATLEAMEHARVVLFVVGGTDVSEELESYAEAATRRFRISPPADDATTSTDPPPAVPDPKKPPGGTLLTEMVSGKSIKLKSAPLTLTGYLKAAKDKSKGKAVGVRTTQTSESSTNVNHDLDLLTLNSASPATSAASTKKCPIEATDKSERPVTETQKTPRASSSSRVLTLTLDSSATLPRPLRNLPSFPWSPEVALACRQEACRKAWVDAVCSFFSFLVGTGTKF</sequence>
<name>A0AAN9B606_9CAEN</name>
<keyword evidence="3" id="KW-1185">Reference proteome</keyword>
<dbReference type="Gene3D" id="1.25.40.10">
    <property type="entry name" value="Tetratricopeptide repeat domain"/>
    <property type="match status" value="1"/>
</dbReference>
<dbReference type="SUPFAM" id="SSF48452">
    <property type="entry name" value="TPR-like"/>
    <property type="match status" value="1"/>
</dbReference>
<feature type="compositionally biased region" description="Polar residues" evidence="1">
    <location>
        <begin position="1092"/>
        <end position="1105"/>
    </location>
</feature>
<protein>
    <submittedName>
        <fullName evidence="2">Uncharacterized protein</fullName>
    </submittedName>
</protein>
<feature type="region of interest" description="Disordered" evidence="1">
    <location>
        <begin position="1"/>
        <end position="92"/>
    </location>
</feature>
<feature type="region of interest" description="Disordered" evidence="1">
    <location>
        <begin position="1073"/>
        <end position="1105"/>
    </location>
</feature>
<feature type="compositionally biased region" description="Basic and acidic residues" evidence="1">
    <location>
        <begin position="1079"/>
        <end position="1091"/>
    </location>
</feature>
<feature type="compositionally biased region" description="Basic and acidic residues" evidence="1">
    <location>
        <begin position="76"/>
        <end position="92"/>
    </location>
</feature>
<proteinExistence type="predicted"/>
<dbReference type="AlphaFoldDB" id="A0AAN9B606"/>
<comment type="caution">
    <text evidence="2">The sequence shown here is derived from an EMBL/GenBank/DDBJ whole genome shotgun (WGS) entry which is preliminary data.</text>
</comment>
<evidence type="ECO:0000313" key="3">
    <source>
        <dbReference type="Proteomes" id="UP001374579"/>
    </source>
</evidence>
<dbReference type="Proteomes" id="UP001374579">
    <property type="component" value="Unassembled WGS sequence"/>
</dbReference>
<feature type="region of interest" description="Disordered" evidence="1">
    <location>
        <begin position="822"/>
        <end position="889"/>
    </location>
</feature>
<reference evidence="2 3" key="1">
    <citation type="submission" date="2024-02" db="EMBL/GenBank/DDBJ databases">
        <title>Chromosome-scale genome assembly of the rough periwinkle Littorina saxatilis.</title>
        <authorList>
            <person name="De Jode A."/>
            <person name="Faria R."/>
            <person name="Formenti G."/>
            <person name="Sims Y."/>
            <person name="Smith T.P."/>
            <person name="Tracey A."/>
            <person name="Wood J.M.D."/>
            <person name="Zagrodzka Z.B."/>
            <person name="Johannesson K."/>
            <person name="Butlin R.K."/>
            <person name="Leder E.H."/>
        </authorList>
    </citation>
    <scope>NUCLEOTIDE SEQUENCE [LARGE SCALE GENOMIC DNA]</scope>
    <source>
        <strain evidence="2">Snail1</strain>
        <tissue evidence="2">Muscle</tissue>
    </source>
</reference>
<evidence type="ECO:0000256" key="1">
    <source>
        <dbReference type="SAM" id="MobiDB-lite"/>
    </source>
</evidence>
<feature type="compositionally biased region" description="Polar residues" evidence="1">
    <location>
        <begin position="1"/>
        <end position="18"/>
    </location>
</feature>
<organism evidence="2 3">
    <name type="scientific">Littorina saxatilis</name>
    <dbReference type="NCBI Taxonomy" id="31220"/>
    <lineage>
        <taxon>Eukaryota</taxon>
        <taxon>Metazoa</taxon>
        <taxon>Spiralia</taxon>
        <taxon>Lophotrochozoa</taxon>
        <taxon>Mollusca</taxon>
        <taxon>Gastropoda</taxon>
        <taxon>Caenogastropoda</taxon>
        <taxon>Littorinimorpha</taxon>
        <taxon>Littorinoidea</taxon>
        <taxon>Littorinidae</taxon>
        <taxon>Littorina</taxon>
    </lineage>
</organism>